<dbReference type="InterPro" id="IPR045057">
    <property type="entry name" value="Gcn5-rel_NAT"/>
</dbReference>
<sequence>MTEHARRPDGTGFYLVGGELTAAGSAGQAAAFDQPIDFSITAGLFGDTDTEVVVVAWSSTETDDLEGMRPVDNQVILPLRTHPLMLNSLPASVRVQLRTAGGFDDTEGIWHVTLHFRNQAGSGLTWHASLPTEAFGAGWTAPLADLLTIDGTDSAVADKAASHAAVQAVGAGASEKPAVTVTHHADDEYYELLVDGQRAGILVYHLIGSHLSITHTVIDQTYRGQGFSWVLIRHALDDLRTKSLTVSNYCAVVRHFVKRNPEYGVLFGPPQSFAKRGG</sequence>
<keyword evidence="2" id="KW-0808">Transferase</keyword>
<proteinExistence type="predicted"/>
<dbReference type="GO" id="GO:0016740">
    <property type="term" value="F:transferase activity"/>
    <property type="evidence" value="ECO:0007669"/>
    <property type="project" value="UniProtKB-KW"/>
</dbReference>
<dbReference type="EMBL" id="SOCE01000002">
    <property type="protein sequence ID" value="TDU83293.1"/>
    <property type="molecule type" value="Genomic_DNA"/>
</dbReference>
<evidence type="ECO:0000313" key="2">
    <source>
        <dbReference type="EMBL" id="TDU83293.1"/>
    </source>
</evidence>
<dbReference type="Pfam" id="PF14542">
    <property type="entry name" value="Acetyltransf_CG"/>
    <property type="match status" value="1"/>
</dbReference>
<dbReference type="AlphaFoldDB" id="A0A4V3FIQ2"/>
<keyword evidence="3" id="KW-1185">Reference proteome</keyword>
<evidence type="ECO:0000259" key="1">
    <source>
        <dbReference type="PROSITE" id="PS51729"/>
    </source>
</evidence>
<gene>
    <name evidence="2" type="ORF">EV138_5755</name>
</gene>
<dbReference type="InterPro" id="IPR016181">
    <property type="entry name" value="Acyl_CoA_acyltransferase"/>
</dbReference>
<comment type="caution">
    <text evidence="2">The sequence shown here is derived from an EMBL/GenBank/DDBJ whole genome shotgun (WGS) entry which is preliminary data.</text>
</comment>
<dbReference type="Gene3D" id="3.40.630.30">
    <property type="match status" value="1"/>
</dbReference>
<dbReference type="PANTHER" id="PTHR31435">
    <property type="entry name" value="PROTEIN NATD1"/>
    <property type="match status" value="1"/>
</dbReference>
<dbReference type="InterPro" id="IPR031165">
    <property type="entry name" value="GNAT_YJDJ"/>
</dbReference>
<dbReference type="PANTHER" id="PTHR31435:SF10">
    <property type="entry name" value="BSR4717 PROTEIN"/>
    <property type="match status" value="1"/>
</dbReference>
<reference evidence="2 3" key="1">
    <citation type="submission" date="2019-03" db="EMBL/GenBank/DDBJ databases">
        <title>Genomic Encyclopedia of Type Strains, Phase III (KMG-III): the genomes of soil and plant-associated and newly described type strains.</title>
        <authorList>
            <person name="Whitman W."/>
        </authorList>
    </citation>
    <scope>NUCLEOTIDE SEQUENCE [LARGE SCALE GENOMIC DNA]</scope>
    <source>
        <strain evidence="2 3">VKM Ac-2575</strain>
    </source>
</reference>
<dbReference type="Proteomes" id="UP000295151">
    <property type="component" value="Unassembled WGS sequence"/>
</dbReference>
<protein>
    <submittedName>
        <fullName evidence="2">Putative GNAT family acetyltransferase</fullName>
    </submittedName>
</protein>
<accession>A0A4V3FIQ2</accession>
<organism evidence="2 3">
    <name type="scientific">Kribbella voronezhensis</name>
    <dbReference type="NCBI Taxonomy" id="2512212"/>
    <lineage>
        <taxon>Bacteria</taxon>
        <taxon>Bacillati</taxon>
        <taxon>Actinomycetota</taxon>
        <taxon>Actinomycetes</taxon>
        <taxon>Propionibacteriales</taxon>
        <taxon>Kribbellaceae</taxon>
        <taxon>Kribbella</taxon>
    </lineage>
</organism>
<dbReference type="RefSeq" id="WP_166678776.1">
    <property type="nucleotide sequence ID" value="NZ_SOCE01000002.1"/>
</dbReference>
<evidence type="ECO:0000313" key="3">
    <source>
        <dbReference type="Proteomes" id="UP000295151"/>
    </source>
</evidence>
<feature type="domain" description="N-acetyltransferase" evidence="1">
    <location>
        <begin position="182"/>
        <end position="268"/>
    </location>
</feature>
<name>A0A4V3FIQ2_9ACTN</name>
<dbReference type="SUPFAM" id="SSF55729">
    <property type="entry name" value="Acyl-CoA N-acyltransferases (Nat)"/>
    <property type="match status" value="1"/>
</dbReference>
<dbReference type="PROSITE" id="PS51729">
    <property type="entry name" value="GNAT_YJDJ"/>
    <property type="match status" value="1"/>
</dbReference>